<comment type="function">
    <text evidence="8">3'-5' exoribonuclease that releases 5'-nucleoside monophosphates and is involved in maturation of structured RNAs.</text>
</comment>
<organism evidence="11 12">
    <name type="scientific">Tumebacillus algifaecis</name>
    <dbReference type="NCBI Taxonomy" id="1214604"/>
    <lineage>
        <taxon>Bacteria</taxon>
        <taxon>Bacillati</taxon>
        <taxon>Bacillota</taxon>
        <taxon>Bacilli</taxon>
        <taxon>Bacillales</taxon>
        <taxon>Alicyclobacillaceae</taxon>
        <taxon>Tumebacillus</taxon>
    </lineage>
</organism>
<dbReference type="SMART" id="SM00955">
    <property type="entry name" value="RNB"/>
    <property type="match status" value="1"/>
</dbReference>
<keyword evidence="4 8" id="KW-0540">Nuclease</keyword>
<keyword evidence="12" id="KW-1185">Reference proteome</keyword>
<reference evidence="11 12" key="1">
    <citation type="journal article" date="2015" name="Int. J. Syst. Evol. Microbiol.">
        <title>Tumebacillus algifaecis sp. nov., isolated from decomposing algal scum.</title>
        <authorList>
            <person name="Wu Y.F."/>
            <person name="Zhang B."/>
            <person name="Xing P."/>
            <person name="Wu Q.L."/>
            <person name="Liu S.J."/>
        </authorList>
    </citation>
    <scope>NUCLEOTIDE SEQUENCE [LARGE SCALE GENOMIC DNA]</scope>
    <source>
        <strain evidence="11 12">THMBR28</strain>
    </source>
</reference>
<evidence type="ECO:0000256" key="5">
    <source>
        <dbReference type="ARBA" id="ARBA00022801"/>
    </source>
</evidence>
<dbReference type="Gene3D" id="2.40.50.140">
    <property type="entry name" value="Nucleic acid-binding proteins"/>
    <property type="match status" value="3"/>
</dbReference>
<comment type="similarity">
    <text evidence="8">Belongs to the RNR ribonuclease family. RNase R subfamily.</text>
</comment>
<evidence type="ECO:0000313" key="11">
    <source>
        <dbReference type="EMBL" id="ASS76495.1"/>
    </source>
</evidence>
<dbReference type="Pfam" id="PF08206">
    <property type="entry name" value="OB_RNB"/>
    <property type="match status" value="1"/>
</dbReference>
<comment type="subcellular location">
    <subcellularLocation>
        <location evidence="2 8">Cytoplasm</location>
    </subcellularLocation>
</comment>
<dbReference type="OrthoDB" id="9764149at2"/>
<dbReference type="InterPro" id="IPR013223">
    <property type="entry name" value="RNase_B_OB_dom"/>
</dbReference>
<dbReference type="PANTHER" id="PTHR23355">
    <property type="entry name" value="RIBONUCLEASE"/>
    <property type="match status" value="1"/>
</dbReference>
<dbReference type="InterPro" id="IPR004476">
    <property type="entry name" value="RNase_II/RNase_R"/>
</dbReference>
<accession>A0A223D4N1</accession>
<feature type="region of interest" description="Disordered" evidence="9">
    <location>
        <begin position="724"/>
        <end position="789"/>
    </location>
</feature>
<dbReference type="InterPro" id="IPR040476">
    <property type="entry name" value="CSD2"/>
</dbReference>
<dbReference type="NCBIfam" id="TIGR02063">
    <property type="entry name" value="RNase_R"/>
    <property type="match status" value="1"/>
</dbReference>
<dbReference type="KEGG" id="tab:CIG75_17045"/>
<keyword evidence="6 8" id="KW-0269">Exonuclease</keyword>
<dbReference type="SMART" id="SM00357">
    <property type="entry name" value="CSP"/>
    <property type="match status" value="2"/>
</dbReference>
<dbReference type="Pfam" id="PF00773">
    <property type="entry name" value="RNB"/>
    <property type="match status" value="1"/>
</dbReference>
<evidence type="ECO:0000256" key="9">
    <source>
        <dbReference type="SAM" id="MobiDB-lite"/>
    </source>
</evidence>
<sequence>MLTEERLLELMSGLEYKPMTIAELEDHFSIDNTDGLEELIQILRLMEDTGQIVRTRSDAFGVPEKMNLVVGKLQGKSKGFGFVIPEDSVKWPQDLFVAAGDMNGAMHGDRVIARINKKGGGKRQEGEIIRILERATKTVVGTIVTMTGRYAFVTPDDKRLGQDIFLAEEDYNGAKEGHKVVVEITAYPEGWRNPQGRVLEVLGNPDDPGVDILSVIRKFGLPEEFPEEVLEAANDAPDLITERDMAGRKDLRDWVCVTIDGEDAKDLDDAVNVERLDNGNYLLGVHIADVSYYVREGEPLDQEAYARGTSVYLVDRVIPMLPHRLSNGICSLNPQVDRLTMTCEMEFSPSMELVRHDIYPSVINTTERMTYTNVRKILTEPDQHPDLMERYAALVPMFQTMEELAMKLRDRRMDRGAIDFDFQETKIIIGADGKVADIKKRERTIAEMIIEECMLAANETVSEHFFWMNIPFLYRIHEEPDADRLQNFNEFIHNFGYHIKGAGGNNKIHPHALQELLVKVKGSQEERIINTVMLRSLKQAKYSPEPLGHFGLAAKYYSHFTSPIRRYPDLQIHRIIRDVINNGGKLSNERIERLQEMMDTVGKHTSERERVAVEAERETDDMKKVEYMLDKVGEVFEGIVSGVTSFGMFVELENSIEGMIHISYMIDDYYNFNEKQYCLIGERTGRIYRIGDPVKIKVMGANKTDRTIDFQLLNHVKNNEQRAELAERRKTKQVKGSKVAGKGGNANAKANAGKKTAEKKKTGRTPAELAELKQAVNKARRKNKKRKAR</sequence>
<dbReference type="EC" id="3.1.13.1" evidence="8"/>
<dbReference type="GO" id="GO:0005829">
    <property type="term" value="C:cytosol"/>
    <property type="evidence" value="ECO:0007669"/>
    <property type="project" value="TreeGrafter"/>
</dbReference>
<dbReference type="InterPro" id="IPR012340">
    <property type="entry name" value="NA-bd_OB-fold"/>
</dbReference>
<evidence type="ECO:0000256" key="2">
    <source>
        <dbReference type="ARBA" id="ARBA00004496"/>
    </source>
</evidence>
<protein>
    <recommendedName>
        <fullName evidence="8">Ribonuclease R</fullName>
        <shortName evidence="8">RNase R</shortName>
        <ecNumber evidence="8">3.1.13.1</ecNumber>
    </recommendedName>
</protein>
<dbReference type="Pfam" id="PF00575">
    <property type="entry name" value="S1"/>
    <property type="match status" value="1"/>
</dbReference>
<keyword evidence="3 8" id="KW-0963">Cytoplasm</keyword>
<keyword evidence="5 8" id="KW-0378">Hydrolase</keyword>
<dbReference type="AlphaFoldDB" id="A0A223D4N1"/>
<feature type="domain" description="S1 motif" evidence="10">
    <location>
        <begin position="633"/>
        <end position="713"/>
    </location>
</feature>
<dbReference type="GO" id="GO:0008859">
    <property type="term" value="F:exoribonuclease II activity"/>
    <property type="evidence" value="ECO:0007669"/>
    <property type="project" value="UniProtKB-UniRule"/>
</dbReference>
<dbReference type="FunFam" id="2.40.50.140:FF:000273">
    <property type="entry name" value="Ribonuclease R"/>
    <property type="match status" value="1"/>
</dbReference>
<proteinExistence type="inferred from homology"/>
<dbReference type="InterPro" id="IPR003029">
    <property type="entry name" value="S1_domain"/>
</dbReference>
<feature type="compositionally biased region" description="Basic residues" evidence="9">
    <location>
        <begin position="778"/>
        <end position="789"/>
    </location>
</feature>
<evidence type="ECO:0000256" key="6">
    <source>
        <dbReference type="ARBA" id="ARBA00022839"/>
    </source>
</evidence>
<dbReference type="InterPro" id="IPR050180">
    <property type="entry name" value="RNR_Ribonuclease"/>
</dbReference>
<evidence type="ECO:0000259" key="10">
    <source>
        <dbReference type="PROSITE" id="PS50126"/>
    </source>
</evidence>
<dbReference type="Proteomes" id="UP000214688">
    <property type="component" value="Chromosome"/>
</dbReference>
<dbReference type="CDD" id="cd04471">
    <property type="entry name" value="S1_RNase_R"/>
    <property type="match status" value="1"/>
</dbReference>
<evidence type="ECO:0000256" key="7">
    <source>
        <dbReference type="ARBA" id="ARBA00022884"/>
    </source>
</evidence>
<dbReference type="InterPro" id="IPR001900">
    <property type="entry name" value="RNase_II/R"/>
</dbReference>
<evidence type="ECO:0000313" key="12">
    <source>
        <dbReference type="Proteomes" id="UP000214688"/>
    </source>
</evidence>
<dbReference type="InterPro" id="IPR011805">
    <property type="entry name" value="RNase_R"/>
</dbReference>
<dbReference type="GO" id="GO:0003723">
    <property type="term" value="F:RNA binding"/>
    <property type="evidence" value="ECO:0007669"/>
    <property type="project" value="UniProtKB-UniRule"/>
</dbReference>
<dbReference type="EMBL" id="CP022657">
    <property type="protein sequence ID" value="ASS76495.1"/>
    <property type="molecule type" value="Genomic_DNA"/>
</dbReference>
<dbReference type="SMART" id="SM00316">
    <property type="entry name" value="S1"/>
    <property type="match status" value="1"/>
</dbReference>
<evidence type="ECO:0000256" key="8">
    <source>
        <dbReference type="HAMAP-Rule" id="MF_01895"/>
    </source>
</evidence>
<gene>
    <name evidence="8 11" type="primary">rnr</name>
    <name evidence="11" type="ORF">CIG75_17045</name>
</gene>
<dbReference type="HAMAP" id="MF_01895">
    <property type="entry name" value="RNase_R"/>
    <property type="match status" value="1"/>
</dbReference>
<evidence type="ECO:0000256" key="3">
    <source>
        <dbReference type="ARBA" id="ARBA00022490"/>
    </source>
</evidence>
<name>A0A223D4N1_9BACL</name>
<comment type="catalytic activity">
    <reaction evidence="1 8">
        <text>Exonucleolytic cleavage in the 3'- to 5'-direction to yield nucleoside 5'-phosphates.</text>
        <dbReference type="EC" id="3.1.13.1"/>
    </reaction>
</comment>
<dbReference type="PROSITE" id="PS01175">
    <property type="entry name" value="RIBONUCLEASE_II"/>
    <property type="match status" value="1"/>
</dbReference>
<evidence type="ECO:0000256" key="1">
    <source>
        <dbReference type="ARBA" id="ARBA00001849"/>
    </source>
</evidence>
<dbReference type="InterPro" id="IPR022966">
    <property type="entry name" value="RNase_II/R_CS"/>
</dbReference>
<dbReference type="PROSITE" id="PS50126">
    <property type="entry name" value="S1"/>
    <property type="match status" value="1"/>
</dbReference>
<dbReference type="NCBIfam" id="TIGR00358">
    <property type="entry name" value="3_prime_RNase"/>
    <property type="match status" value="1"/>
</dbReference>
<feature type="compositionally biased region" description="Low complexity" evidence="9">
    <location>
        <begin position="736"/>
        <end position="754"/>
    </location>
</feature>
<evidence type="ECO:0000256" key="4">
    <source>
        <dbReference type="ARBA" id="ARBA00022722"/>
    </source>
</evidence>
<dbReference type="PANTHER" id="PTHR23355:SF9">
    <property type="entry name" value="DIS3-LIKE EXONUCLEASE 2"/>
    <property type="match status" value="1"/>
</dbReference>
<keyword evidence="7 8" id="KW-0694">RNA-binding</keyword>
<dbReference type="SUPFAM" id="SSF50249">
    <property type="entry name" value="Nucleic acid-binding proteins"/>
    <property type="match status" value="3"/>
</dbReference>
<dbReference type="Pfam" id="PF17876">
    <property type="entry name" value="CSD2"/>
    <property type="match status" value="1"/>
</dbReference>
<dbReference type="InterPro" id="IPR011129">
    <property type="entry name" value="CSD"/>
</dbReference>
<dbReference type="GO" id="GO:0006402">
    <property type="term" value="P:mRNA catabolic process"/>
    <property type="evidence" value="ECO:0007669"/>
    <property type="project" value="TreeGrafter"/>
</dbReference>